<reference evidence="3" key="2">
    <citation type="submission" date="2024-07" db="EMBL/GenBank/DDBJ databases">
        <title>A complete genome sequence for Pseudomonas syringae CC1417.</title>
        <authorList>
            <person name="Baltrus D.A."/>
        </authorList>
    </citation>
    <scope>NUCLEOTIDE SEQUENCE</scope>
    <source>
        <strain evidence="3">CC1417</strain>
    </source>
</reference>
<dbReference type="SUPFAM" id="SSF53474">
    <property type="entry name" value="alpha/beta-Hydrolases"/>
    <property type="match status" value="1"/>
</dbReference>
<keyword evidence="1 3" id="KW-0378">Hydrolase</keyword>
<evidence type="ECO:0000256" key="1">
    <source>
        <dbReference type="ARBA" id="ARBA00022801"/>
    </source>
</evidence>
<accession>A0AAU8LKF5</accession>
<name>A0AAU8LKF5_PSESX</name>
<protein>
    <submittedName>
        <fullName evidence="3">Alpha/beta hydrolase</fullName>
    </submittedName>
</protein>
<dbReference type="RefSeq" id="WP_024694290.1">
    <property type="nucleotide sequence ID" value="NZ_CP159362.1"/>
</dbReference>
<evidence type="ECO:0000313" key="3">
    <source>
        <dbReference type="EMBL" id="XCN68598.1"/>
    </source>
</evidence>
<sequence>MDANHLLDPAYAVFLDEPSSVWTLDNLPAIRRRVEAAWKQHEGARHEQHWTRKDHIRLCVYRPKHSLKPAQKLATLLYIHGGGFVLGSPEMADDYLADLANELNVLIVAVDYRLAPEHPFPTPLNDCYAALAWLFNEGLALGVDTEKVMVMGHSAGGGLAAGVSIMARDKGEYRLAGLLMVYPMLDHRTGSNLSPEDNPTTGILSWTREANRFCWQCLQGTYALDDDRMALFSPSRAKDLTDLPPSFISVGALDLFLEENLAFALRLSTSGVPVELHVYPGVPHLFDHYPGRQTDQLKQDITRALACLCTDKGTP</sequence>
<dbReference type="InterPro" id="IPR050300">
    <property type="entry name" value="GDXG_lipolytic_enzyme"/>
</dbReference>
<dbReference type="InterPro" id="IPR013094">
    <property type="entry name" value="AB_hydrolase_3"/>
</dbReference>
<proteinExistence type="predicted"/>
<organism evidence="3">
    <name type="scientific">Pseudomonas syringae CC1417</name>
    <dbReference type="NCBI Taxonomy" id="1357272"/>
    <lineage>
        <taxon>Bacteria</taxon>
        <taxon>Pseudomonadati</taxon>
        <taxon>Pseudomonadota</taxon>
        <taxon>Gammaproteobacteria</taxon>
        <taxon>Pseudomonadales</taxon>
        <taxon>Pseudomonadaceae</taxon>
        <taxon>Pseudomonas</taxon>
        <taxon>Pseudomonas syringae</taxon>
    </lineage>
</organism>
<evidence type="ECO:0000259" key="2">
    <source>
        <dbReference type="Pfam" id="PF07859"/>
    </source>
</evidence>
<dbReference type="PANTHER" id="PTHR48081">
    <property type="entry name" value="AB HYDROLASE SUPERFAMILY PROTEIN C4A8.06C"/>
    <property type="match status" value="1"/>
</dbReference>
<dbReference type="EMBL" id="CP159362">
    <property type="protein sequence ID" value="XCN68598.1"/>
    <property type="molecule type" value="Genomic_DNA"/>
</dbReference>
<dbReference type="Pfam" id="PF07859">
    <property type="entry name" value="Abhydrolase_3"/>
    <property type="match status" value="1"/>
</dbReference>
<gene>
    <name evidence="3" type="ORF">N011_04685</name>
</gene>
<dbReference type="InterPro" id="IPR029058">
    <property type="entry name" value="AB_hydrolase_fold"/>
</dbReference>
<feature type="domain" description="Alpha/beta hydrolase fold-3" evidence="2">
    <location>
        <begin position="76"/>
        <end position="286"/>
    </location>
</feature>
<dbReference type="PANTHER" id="PTHR48081:SF8">
    <property type="entry name" value="ALPHA_BETA HYDROLASE FOLD-3 DOMAIN-CONTAINING PROTEIN-RELATED"/>
    <property type="match status" value="1"/>
</dbReference>
<reference evidence="3" key="1">
    <citation type="journal article" date="2014" name="Genome Announc.">
        <title>Draft Genome Sequences of a Phylogenetically Diverse Suite of Pseudomonas syringae Strains from Multiple Source Populations.</title>
        <authorList>
            <person name="Baltrus D.A."/>
            <person name="Yourstone S."/>
            <person name="Lind A."/>
            <person name="Guilbaud C."/>
            <person name="Sands D.C."/>
            <person name="Jones C.D."/>
            <person name="Morris C.E."/>
            <person name="Dangl J.L."/>
        </authorList>
    </citation>
    <scope>NUCLEOTIDE SEQUENCE</scope>
    <source>
        <strain evidence="3">CC1417</strain>
    </source>
</reference>
<dbReference type="GO" id="GO:0016787">
    <property type="term" value="F:hydrolase activity"/>
    <property type="evidence" value="ECO:0007669"/>
    <property type="project" value="UniProtKB-KW"/>
</dbReference>
<dbReference type="Gene3D" id="3.40.50.1820">
    <property type="entry name" value="alpha/beta hydrolase"/>
    <property type="match status" value="1"/>
</dbReference>
<dbReference type="AlphaFoldDB" id="A0AAU8LKF5"/>